<dbReference type="SUPFAM" id="SSF47413">
    <property type="entry name" value="lambda repressor-like DNA-binding domains"/>
    <property type="match status" value="1"/>
</dbReference>
<protein>
    <submittedName>
        <fullName evidence="2">Helix-turn-helix domain-containing protein</fullName>
    </submittedName>
</protein>
<dbReference type="Pfam" id="PF13560">
    <property type="entry name" value="HTH_31"/>
    <property type="match status" value="1"/>
</dbReference>
<evidence type="ECO:0000313" key="2">
    <source>
        <dbReference type="EMBL" id="KAA2255910.1"/>
    </source>
</evidence>
<dbReference type="AlphaFoldDB" id="A0A5B2WYB6"/>
<dbReference type="RefSeq" id="WP_149852696.1">
    <property type="nucleotide sequence ID" value="NZ_VUOB01000054.1"/>
</dbReference>
<dbReference type="PROSITE" id="PS50943">
    <property type="entry name" value="HTH_CROC1"/>
    <property type="match status" value="1"/>
</dbReference>
<dbReference type="EMBL" id="VUOB01000054">
    <property type="protein sequence ID" value="KAA2255910.1"/>
    <property type="molecule type" value="Genomic_DNA"/>
</dbReference>
<evidence type="ECO:0000313" key="3">
    <source>
        <dbReference type="Proteomes" id="UP000323454"/>
    </source>
</evidence>
<dbReference type="Proteomes" id="UP000323454">
    <property type="component" value="Unassembled WGS sequence"/>
</dbReference>
<sequence length="279" mass="31852">MPRKLDHTYRERQFGRELCKLRKQACLSMEEVSQRVDIGRSKIGRFELGQLPRYHELIAMLDLYGVSPEEAKVYAIKLEDARAKGWWRAYSVTKQAFTSLEAEADQICAFQKSNIPGLFQTKPYMLSVFDSSSARHSRKWNDNQVAIRLRRQQRLTGANPLRYHSIIDEGVLTKKWGSPENMREQLQHIIHLAGLPHVTVQVLLDTAGHHDGDISSFHLMSLPDPEEGDVLHTEYMGGSAQISDPEVVQAARVCFKDLTKLALSPEDSIRWIEQLIADT</sequence>
<dbReference type="OrthoDB" id="4285266at2"/>
<dbReference type="Gene3D" id="1.10.260.40">
    <property type="entry name" value="lambda repressor-like DNA-binding domains"/>
    <property type="match status" value="1"/>
</dbReference>
<comment type="caution">
    <text evidence="2">The sequence shown here is derived from an EMBL/GenBank/DDBJ whole genome shotgun (WGS) entry which is preliminary data.</text>
</comment>
<keyword evidence="3" id="KW-1185">Reference proteome</keyword>
<dbReference type="CDD" id="cd00093">
    <property type="entry name" value="HTH_XRE"/>
    <property type="match status" value="1"/>
</dbReference>
<reference evidence="2 3" key="2">
    <citation type="submission" date="2019-09" db="EMBL/GenBank/DDBJ databases">
        <authorList>
            <person name="Jin C."/>
        </authorList>
    </citation>
    <scope>NUCLEOTIDE SEQUENCE [LARGE SCALE GENOMIC DNA]</scope>
    <source>
        <strain evidence="2 3">AN110305</strain>
    </source>
</reference>
<reference evidence="2 3" key="1">
    <citation type="submission" date="2019-09" db="EMBL/GenBank/DDBJ databases">
        <title>Goodfellowia gen. nov., a new genus of the Pseudonocardineae related to Actinoalloteichus, containing Goodfellowia coeruleoviolacea gen. nov., comb. nov. gen. nov., comb. nov.</title>
        <authorList>
            <person name="Labeda D."/>
        </authorList>
    </citation>
    <scope>NUCLEOTIDE SEQUENCE [LARGE SCALE GENOMIC DNA]</scope>
    <source>
        <strain evidence="2 3">AN110305</strain>
    </source>
</reference>
<dbReference type="InterPro" id="IPR001387">
    <property type="entry name" value="Cro/C1-type_HTH"/>
</dbReference>
<evidence type="ECO:0000259" key="1">
    <source>
        <dbReference type="PROSITE" id="PS50943"/>
    </source>
</evidence>
<dbReference type="Pfam" id="PF19054">
    <property type="entry name" value="DUF5753"/>
    <property type="match status" value="1"/>
</dbReference>
<dbReference type="InterPro" id="IPR043917">
    <property type="entry name" value="DUF5753"/>
</dbReference>
<dbReference type="SMART" id="SM00530">
    <property type="entry name" value="HTH_XRE"/>
    <property type="match status" value="1"/>
</dbReference>
<feature type="domain" description="HTH cro/C1-type" evidence="1">
    <location>
        <begin position="20"/>
        <end position="71"/>
    </location>
</feature>
<dbReference type="GO" id="GO:0003677">
    <property type="term" value="F:DNA binding"/>
    <property type="evidence" value="ECO:0007669"/>
    <property type="project" value="InterPro"/>
</dbReference>
<organism evidence="2 3">
    <name type="scientific">Solihabitans fulvus</name>
    <dbReference type="NCBI Taxonomy" id="1892852"/>
    <lineage>
        <taxon>Bacteria</taxon>
        <taxon>Bacillati</taxon>
        <taxon>Actinomycetota</taxon>
        <taxon>Actinomycetes</taxon>
        <taxon>Pseudonocardiales</taxon>
        <taxon>Pseudonocardiaceae</taxon>
        <taxon>Solihabitans</taxon>
    </lineage>
</organism>
<dbReference type="InterPro" id="IPR010982">
    <property type="entry name" value="Lambda_DNA-bd_dom_sf"/>
</dbReference>
<proteinExistence type="predicted"/>
<name>A0A5B2WYB6_9PSEU</name>
<gene>
    <name evidence="2" type="ORF">F0L68_27345</name>
</gene>
<accession>A0A5B2WYB6</accession>